<feature type="region of interest" description="Disordered" evidence="1">
    <location>
        <begin position="37"/>
        <end position="72"/>
    </location>
</feature>
<gene>
    <name evidence="2" type="ORF">C461_13073</name>
</gene>
<accession>M0PBB4</accession>
<organism evidence="2 3">
    <name type="scientific">Halorubrum aidingense JCM 13560</name>
    <dbReference type="NCBI Taxonomy" id="1230454"/>
    <lineage>
        <taxon>Archaea</taxon>
        <taxon>Methanobacteriati</taxon>
        <taxon>Methanobacteriota</taxon>
        <taxon>Stenosarchaea group</taxon>
        <taxon>Halobacteria</taxon>
        <taxon>Halobacteriales</taxon>
        <taxon>Haloferacaceae</taxon>
        <taxon>Halorubrum</taxon>
    </lineage>
</organism>
<dbReference type="OrthoDB" id="212869at2157"/>
<name>M0PBB4_9EURY</name>
<comment type="caution">
    <text evidence="2">The sequence shown here is derived from an EMBL/GenBank/DDBJ whole genome shotgun (WGS) entry which is preliminary data.</text>
</comment>
<dbReference type="PATRIC" id="fig|1230454.4.peg.2624"/>
<dbReference type="EMBL" id="AOJI01000029">
    <property type="protein sequence ID" value="EMA66105.1"/>
    <property type="molecule type" value="Genomic_DNA"/>
</dbReference>
<evidence type="ECO:0008006" key="4">
    <source>
        <dbReference type="Google" id="ProtNLM"/>
    </source>
</evidence>
<reference evidence="2 3" key="1">
    <citation type="journal article" date="2014" name="PLoS Genet.">
        <title>Phylogenetically driven sequencing of extremely halophilic archaea reveals strategies for static and dynamic osmo-response.</title>
        <authorList>
            <person name="Becker E.A."/>
            <person name="Seitzer P.M."/>
            <person name="Tritt A."/>
            <person name="Larsen D."/>
            <person name="Krusor M."/>
            <person name="Yao A.I."/>
            <person name="Wu D."/>
            <person name="Madern D."/>
            <person name="Eisen J.A."/>
            <person name="Darling A.E."/>
            <person name="Facciotti M.T."/>
        </authorList>
    </citation>
    <scope>NUCLEOTIDE SEQUENCE [LARGE SCALE GENOMIC DNA]</scope>
    <source>
        <strain evidence="2 3">JCM 13560</strain>
    </source>
</reference>
<protein>
    <recommendedName>
        <fullName evidence="4">N-acetyltransferase domain-containing protein</fullName>
    </recommendedName>
</protein>
<keyword evidence="3" id="KW-1185">Reference proteome</keyword>
<evidence type="ECO:0000256" key="1">
    <source>
        <dbReference type="SAM" id="MobiDB-lite"/>
    </source>
</evidence>
<dbReference type="AlphaFoldDB" id="M0PBB4"/>
<dbReference type="RefSeq" id="WP_008001931.1">
    <property type="nucleotide sequence ID" value="NZ_AOJI01000029.1"/>
</dbReference>
<proteinExistence type="predicted"/>
<sequence length="157" mass="16880">MRVRDALESDAETVAAAIDRPREAVIDMIHDRSVRVAVSADETDGREADHEGDAASGSDHEGDAASEGETGSSVAGFVAFDVHGQTVHVTEFDGDEPTLRRLFEEPRRFADREGLSVEVVVPDSDPASEIVEAIGFVPAGPGPRFDGRTTTRYRIES</sequence>
<evidence type="ECO:0000313" key="2">
    <source>
        <dbReference type="EMBL" id="EMA66105.1"/>
    </source>
</evidence>
<evidence type="ECO:0000313" key="3">
    <source>
        <dbReference type="Proteomes" id="UP000011575"/>
    </source>
</evidence>
<dbReference type="Proteomes" id="UP000011575">
    <property type="component" value="Unassembled WGS sequence"/>
</dbReference>
<feature type="compositionally biased region" description="Basic and acidic residues" evidence="1">
    <location>
        <begin position="43"/>
        <end position="63"/>
    </location>
</feature>
<dbReference type="STRING" id="1230454.C461_13073"/>